<dbReference type="AlphaFoldDB" id="A0A380P142"/>
<sequence>MNPRRTPSGCTVVEYAGVLLGVSRPPLPKITRAGG</sequence>
<accession>A0A380P142</accession>
<protein>
    <submittedName>
        <fullName evidence="1">Uncharacterized protein</fullName>
    </submittedName>
</protein>
<dbReference type="EMBL" id="UHID01000006">
    <property type="protein sequence ID" value="SUP58044.1"/>
    <property type="molecule type" value="Genomic_DNA"/>
</dbReference>
<organism evidence="1 2">
    <name type="scientific">Streptomyces griseus</name>
    <dbReference type="NCBI Taxonomy" id="1911"/>
    <lineage>
        <taxon>Bacteria</taxon>
        <taxon>Bacillati</taxon>
        <taxon>Actinomycetota</taxon>
        <taxon>Actinomycetes</taxon>
        <taxon>Kitasatosporales</taxon>
        <taxon>Streptomycetaceae</taxon>
        <taxon>Streptomyces</taxon>
    </lineage>
</organism>
<proteinExistence type="predicted"/>
<evidence type="ECO:0000313" key="2">
    <source>
        <dbReference type="Proteomes" id="UP000254150"/>
    </source>
</evidence>
<name>A0A380P142_STRGR</name>
<dbReference type="Proteomes" id="UP000254150">
    <property type="component" value="Unassembled WGS sequence"/>
</dbReference>
<reference evidence="1 2" key="1">
    <citation type="submission" date="2018-06" db="EMBL/GenBank/DDBJ databases">
        <authorList>
            <consortium name="Pathogen Informatics"/>
            <person name="Doyle S."/>
        </authorList>
    </citation>
    <scope>NUCLEOTIDE SEQUENCE [LARGE SCALE GENOMIC DNA]</scope>
    <source>
        <strain evidence="1 2">NCTC7807</strain>
    </source>
</reference>
<evidence type="ECO:0000313" key="1">
    <source>
        <dbReference type="EMBL" id="SUP58044.1"/>
    </source>
</evidence>
<gene>
    <name evidence="1" type="ORF">NCTC7807_03502</name>
</gene>